<accession>A0A5N5X6T8</accession>
<dbReference type="InterPro" id="IPR007466">
    <property type="entry name" value="Peptidyl-Arg-deiminase_porph"/>
</dbReference>
<evidence type="ECO:0000313" key="3">
    <source>
        <dbReference type="Proteomes" id="UP000326565"/>
    </source>
</evidence>
<dbReference type="PANTHER" id="PTHR31377">
    <property type="entry name" value="AGMATINE DEIMINASE-RELATED"/>
    <property type="match status" value="1"/>
</dbReference>
<dbReference type="GO" id="GO:0047632">
    <property type="term" value="F:agmatine deiminase activity"/>
    <property type="evidence" value="ECO:0007669"/>
    <property type="project" value="TreeGrafter"/>
</dbReference>
<dbReference type="Proteomes" id="UP000326565">
    <property type="component" value="Unassembled WGS sequence"/>
</dbReference>
<keyword evidence="1" id="KW-0378">Hydrolase</keyword>
<organism evidence="2 3">
    <name type="scientific">Aspergillus leporis</name>
    <dbReference type="NCBI Taxonomy" id="41062"/>
    <lineage>
        <taxon>Eukaryota</taxon>
        <taxon>Fungi</taxon>
        <taxon>Dikarya</taxon>
        <taxon>Ascomycota</taxon>
        <taxon>Pezizomycotina</taxon>
        <taxon>Eurotiomycetes</taxon>
        <taxon>Eurotiomycetidae</taxon>
        <taxon>Eurotiales</taxon>
        <taxon>Aspergillaceae</taxon>
        <taxon>Aspergillus</taxon>
        <taxon>Aspergillus subgen. Circumdati</taxon>
    </lineage>
</organism>
<reference evidence="2 3" key="1">
    <citation type="submission" date="2019-04" db="EMBL/GenBank/DDBJ databases">
        <title>Friends and foes A comparative genomics study of 23 Aspergillus species from section Flavi.</title>
        <authorList>
            <consortium name="DOE Joint Genome Institute"/>
            <person name="Kjaerbolling I."/>
            <person name="Vesth T."/>
            <person name="Frisvad J.C."/>
            <person name="Nybo J.L."/>
            <person name="Theobald S."/>
            <person name="Kildgaard S."/>
            <person name="Isbrandt T."/>
            <person name="Kuo A."/>
            <person name="Sato A."/>
            <person name="Lyhne E.K."/>
            <person name="Kogle M.E."/>
            <person name="Wiebenga A."/>
            <person name="Kun R.S."/>
            <person name="Lubbers R.J."/>
            <person name="Makela M.R."/>
            <person name="Barry K."/>
            <person name="Chovatia M."/>
            <person name="Clum A."/>
            <person name="Daum C."/>
            <person name="Haridas S."/>
            <person name="He G."/>
            <person name="LaButti K."/>
            <person name="Lipzen A."/>
            <person name="Mondo S."/>
            <person name="Riley R."/>
            <person name="Salamov A."/>
            <person name="Simmons B.A."/>
            <person name="Magnuson J.K."/>
            <person name="Henrissat B."/>
            <person name="Mortensen U.H."/>
            <person name="Larsen T.O."/>
            <person name="Devries R.P."/>
            <person name="Grigoriev I.V."/>
            <person name="Machida M."/>
            <person name="Baker S.E."/>
            <person name="Andersen M.R."/>
        </authorList>
    </citation>
    <scope>NUCLEOTIDE SEQUENCE [LARGE SCALE GENOMIC DNA]</scope>
    <source>
        <strain evidence="2 3">CBS 151.66</strain>
    </source>
</reference>
<dbReference type="Pfam" id="PF04371">
    <property type="entry name" value="PAD_porph"/>
    <property type="match status" value="1"/>
</dbReference>
<protein>
    <recommendedName>
        <fullName evidence="4">Agmatine deiminase</fullName>
    </recommendedName>
</protein>
<evidence type="ECO:0008006" key="4">
    <source>
        <dbReference type="Google" id="ProtNLM"/>
    </source>
</evidence>
<evidence type="ECO:0000256" key="1">
    <source>
        <dbReference type="ARBA" id="ARBA00022801"/>
    </source>
</evidence>
<sequence>MVAYTAFFMPYEGCHHEGILMAWPGPENANYGKDESARIKSELTTIAKAISDYEPVVLLVHSTQFSEAVATFQSCGVYGVEIKSTDMNDIEFWMRDVAPTFVFPEGSSASGLHGIDFNFNGWGGRYPSANNARLSRQFLTDSNIPRVETSIVLEGGALETDGEGTLLATESSIINGNRNPNISRETIEQELRRLLGVSKIIWVPGLKDYEVTDFHIDFWARFVAPGKVVLDVPGPNQRALTPAFDTTKEILLQATDAEGRRLELVYLPEADLVGGEPIDPDLCLSYVNYLLVNGAVIIPQFGDHQADNKARDIFRALFPDRKVIQVHLKEIIQNGGSIHCVTQQLPGRS</sequence>
<dbReference type="AlphaFoldDB" id="A0A5N5X6T8"/>
<dbReference type="GO" id="GO:0009446">
    <property type="term" value="P:putrescine biosynthetic process"/>
    <property type="evidence" value="ECO:0007669"/>
    <property type="project" value="InterPro"/>
</dbReference>
<evidence type="ECO:0000313" key="2">
    <source>
        <dbReference type="EMBL" id="KAB8075234.1"/>
    </source>
</evidence>
<dbReference type="Gene3D" id="3.75.10.10">
    <property type="entry name" value="L-arginine/glycine Amidinotransferase, Chain A"/>
    <property type="match status" value="1"/>
</dbReference>
<gene>
    <name evidence="2" type="ORF">BDV29DRAFT_190345</name>
</gene>
<keyword evidence="3" id="KW-1185">Reference proteome</keyword>
<dbReference type="OrthoDB" id="544103at2759"/>
<proteinExistence type="predicted"/>
<dbReference type="SUPFAM" id="SSF55909">
    <property type="entry name" value="Pentein"/>
    <property type="match status" value="1"/>
</dbReference>
<dbReference type="PANTHER" id="PTHR31377:SF0">
    <property type="entry name" value="AGMATINE DEIMINASE-RELATED"/>
    <property type="match status" value="1"/>
</dbReference>
<name>A0A5N5X6T8_9EURO</name>
<dbReference type="GO" id="GO:0004668">
    <property type="term" value="F:protein-arginine deiminase activity"/>
    <property type="evidence" value="ECO:0007669"/>
    <property type="project" value="InterPro"/>
</dbReference>
<dbReference type="EMBL" id="ML732197">
    <property type="protein sequence ID" value="KAB8075234.1"/>
    <property type="molecule type" value="Genomic_DNA"/>
</dbReference>